<sequence length="318" mass="34520">MAPVTKSVKVIKIHVPRHNAQRIGNKLNAEVKLLAKQRRILVDTYQTNPDLAPAVENASDWNSMLITARAERGPQWDIGTQQFHVDKGSDLYYDPTPLLEVVKKELEDEVPDPVQAQVAHHHQHHQHHPHFPGHPGAMQPPHPGQQPPPGAYAHHPGVRHQTPLRGGDPRAAAEFHNLPHGMHPQMIQGGPGGGHPHGAQMNFNPGGGFPGTPGMNMRGPPPGFHGGSPFNAVPPGQFFNNDPGASPMRGPPGHMGGMGMPGGVGMPGMQQRGMPPPGMNMSPEMRRMTRGNRHVASMVEIEDKEAEQEKGRKIEEHG</sequence>
<feature type="region of interest" description="Disordered" evidence="1">
    <location>
        <begin position="113"/>
        <end position="174"/>
    </location>
</feature>
<reference evidence="2" key="1">
    <citation type="submission" date="2020-11" db="EMBL/GenBank/DDBJ databases">
        <authorList>
            <consortium name="DOE Joint Genome Institute"/>
            <person name="Ahrendt S."/>
            <person name="Riley R."/>
            <person name="Andreopoulos W."/>
            <person name="Labutti K."/>
            <person name="Pangilinan J."/>
            <person name="Ruiz-Duenas F.J."/>
            <person name="Barrasa J.M."/>
            <person name="Sanchez-Garcia M."/>
            <person name="Camarero S."/>
            <person name="Miyauchi S."/>
            <person name="Serrano A."/>
            <person name="Linde D."/>
            <person name="Babiker R."/>
            <person name="Drula E."/>
            <person name="Ayuso-Fernandez I."/>
            <person name="Pacheco R."/>
            <person name="Padilla G."/>
            <person name="Ferreira P."/>
            <person name="Barriuso J."/>
            <person name="Kellner H."/>
            <person name="Castanera R."/>
            <person name="Alfaro M."/>
            <person name="Ramirez L."/>
            <person name="Pisabarro A.G."/>
            <person name="Kuo A."/>
            <person name="Tritt A."/>
            <person name="Lipzen A."/>
            <person name="He G."/>
            <person name="Yan M."/>
            <person name="Ng V."/>
            <person name="Cullen D."/>
            <person name="Martin F."/>
            <person name="Rosso M.-N."/>
            <person name="Henrissat B."/>
            <person name="Hibbett D."/>
            <person name="Martinez A.T."/>
            <person name="Grigoriev I.V."/>
        </authorList>
    </citation>
    <scope>NUCLEOTIDE SEQUENCE</scope>
    <source>
        <strain evidence="2">MF-IS2</strain>
    </source>
</reference>
<name>A0A9P6C2M1_9AGAR</name>
<organism evidence="2 3">
    <name type="scientific">Macrolepiota fuliginosa MF-IS2</name>
    <dbReference type="NCBI Taxonomy" id="1400762"/>
    <lineage>
        <taxon>Eukaryota</taxon>
        <taxon>Fungi</taxon>
        <taxon>Dikarya</taxon>
        <taxon>Basidiomycota</taxon>
        <taxon>Agaricomycotina</taxon>
        <taxon>Agaricomycetes</taxon>
        <taxon>Agaricomycetidae</taxon>
        <taxon>Agaricales</taxon>
        <taxon>Agaricineae</taxon>
        <taxon>Agaricaceae</taxon>
        <taxon>Macrolepiota</taxon>
    </lineage>
</organism>
<keyword evidence="3" id="KW-1185">Reference proteome</keyword>
<evidence type="ECO:0000313" key="2">
    <source>
        <dbReference type="EMBL" id="KAF9446815.1"/>
    </source>
</evidence>
<gene>
    <name evidence="2" type="ORF">P691DRAFT_776571</name>
</gene>
<dbReference type="Proteomes" id="UP000807342">
    <property type="component" value="Unassembled WGS sequence"/>
</dbReference>
<feature type="compositionally biased region" description="Basic residues" evidence="1">
    <location>
        <begin position="119"/>
        <end position="131"/>
    </location>
</feature>
<dbReference type="OrthoDB" id="5550090at2759"/>
<feature type="compositionally biased region" description="Basic and acidic residues" evidence="1">
    <location>
        <begin position="307"/>
        <end position="318"/>
    </location>
</feature>
<accession>A0A9P6C2M1</accession>
<dbReference type="EMBL" id="MU151227">
    <property type="protein sequence ID" value="KAF9446815.1"/>
    <property type="molecule type" value="Genomic_DNA"/>
</dbReference>
<dbReference type="AlphaFoldDB" id="A0A9P6C2M1"/>
<comment type="caution">
    <text evidence="2">The sequence shown here is derived from an EMBL/GenBank/DDBJ whole genome shotgun (WGS) entry which is preliminary data.</text>
</comment>
<protein>
    <submittedName>
        <fullName evidence="2">Uncharacterized protein</fullName>
    </submittedName>
</protein>
<feature type="compositionally biased region" description="Pro residues" evidence="1">
    <location>
        <begin position="138"/>
        <end position="150"/>
    </location>
</feature>
<evidence type="ECO:0000313" key="3">
    <source>
        <dbReference type="Proteomes" id="UP000807342"/>
    </source>
</evidence>
<proteinExistence type="predicted"/>
<feature type="region of interest" description="Disordered" evidence="1">
    <location>
        <begin position="297"/>
        <end position="318"/>
    </location>
</feature>
<evidence type="ECO:0000256" key="1">
    <source>
        <dbReference type="SAM" id="MobiDB-lite"/>
    </source>
</evidence>